<sequence length="343" mass="35988">MASMNVVPTSEAATAPRLGCKLACFASGTERHRSRSVRFHIKSGDQDVLSSRKSYIRNHVNNPGPISNSTGKDLDLESGTTPRLAGKVAIITGAAQGIGASTAKLFAKHGAKVIIADIQDDLGQSVCEEIGLENASYVHCDVTVEADVENVVNFATTKYGKLDIMINNAAILGQAKLSILDNDKADFDRVVNVNLAGVFLGMKHAARAMIPAACGSIISIGSVSSAIGGVSPHAYTSTKHAIFGLTKNVAAELGKHGIRVNCVSPYLIPPSVPEEITGLYPDIFANIYSNIKGVALKEEDVAQAILFFGSDESKYISGHNLAVDGGFTTINPGFGLFAPAKSS</sequence>
<dbReference type="PANTHER" id="PTHR43180">
    <property type="entry name" value="3-OXOACYL-(ACYL-CARRIER-PROTEIN) REDUCTASE (AFU_ORTHOLOGUE AFUA_6G11210)"/>
    <property type="match status" value="1"/>
</dbReference>
<dbReference type="STRING" id="4232.A0A251V6L8"/>
<evidence type="ECO:0000256" key="1">
    <source>
        <dbReference type="ARBA" id="ARBA00006484"/>
    </source>
</evidence>
<dbReference type="OMA" id="NWENIRV"/>
<protein>
    <submittedName>
        <fullName evidence="4">(+)-borneol dehydrogenase</fullName>
        <ecNumber evidence="4">1.1.1.198</ecNumber>
    </submittedName>
    <submittedName>
        <fullName evidence="5">Putative glucose/ribitol dehydrogenase</fullName>
    </submittedName>
</protein>
<dbReference type="AlphaFoldDB" id="A0A251V6L8"/>
<comment type="similarity">
    <text evidence="1">Belongs to the short-chain dehydrogenases/reductases (SDR) family.</text>
</comment>
<name>A0A251V6L8_HELAN</name>
<feature type="compositionally biased region" description="Polar residues" evidence="3">
    <location>
        <begin position="59"/>
        <end position="71"/>
    </location>
</feature>
<dbReference type="EC" id="1.1.1.198" evidence="4"/>
<keyword evidence="6" id="KW-1185">Reference proteome</keyword>
<dbReference type="Proteomes" id="UP000215914">
    <property type="component" value="Chromosome 3"/>
</dbReference>
<dbReference type="Pfam" id="PF13561">
    <property type="entry name" value="adh_short_C2"/>
    <property type="match status" value="1"/>
</dbReference>
<dbReference type="PANTHER" id="PTHR43180:SF30">
    <property type="entry name" value="MOMILACTONE A SYNTHASE"/>
    <property type="match status" value="1"/>
</dbReference>
<dbReference type="EMBL" id="CM007892">
    <property type="protein sequence ID" value="OTG30903.1"/>
    <property type="molecule type" value="Genomic_DNA"/>
</dbReference>
<reference evidence="4 6" key="1">
    <citation type="journal article" date="2017" name="Nature">
        <title>The sunflower genome provides insights into oil metabolism, flowering and Asterid evolution.</title>
        <authorList>
            <person name="Badouin H."/>
            <person name="Gouzy J."/>
            <person name="Grassa C.J."/>
            <person name="Murat F."/>
            <person name="Staton S.E."/>
            <person name="Cottret L."/>
            <person name="Lelandais-Briere C."/>
            <person name="Owens G.L."/>
            <person name="Carrere S."/>
            <person name="Mayjonade B."/>
            <person name="Legrand L."/>
            <person name="Gill N."/>
            <person name="Kane N.C."/>
            <person name="Bowers J.E."/>
            <person name="Hubner S."/>
            <person name="Bellec A."/>
            <person name="Berard A."/>
            <person name="Berges H."/>
            <person name="Blanchet N."/>
            <person name="Boniface M.C."/>
            <person name="Brunel D."/>
            <person name="Catrice O."/>
            <person name="Chaidir N."/>
            <person name="Claudel C."/>
            <person name="Donnadieu C."/>
            <person name="Faraut T."/>
            <person name="Fievet G."/>
            <person name="Helmstetter N."/>
            <person name="King M."/>
            <person name="Knapp S.J."/>
            <person name="Lai Z."/>
            <person name="Le Paslier M.C."/>
            <person name="Lippi Y."/>
            <person name="Lorenzon L."/>
            <person name="Mandel J.R."/>
            <person name="Marage G."/>
            <person name="Marchand G."/>
            <person name="Marquand E."/>
            <person name="Bret-Mestries E."/>
            <person name="Morien E."/>
            <person name="Nambeesan S."/>
            <person name="Nguyen T."/>
            <person name="Pegot-Espagnet P."/>
            <person name="Pouilly N."/>
            <person name="Raftis F."/>
            <person name="Sallet E."/>
            <person name="Schiex T."/>
            <person name="Thomas J."/>
            <person name="Vandecasteele C."/>
            <person name="Vares D."/>
            <person name="Vear F."/>
            <person name="Vautrin S."/>
            <person name="Crespi M."/>
            <person name="Mangin B."/>
            <person name="Burke J.M."/>
            <person name="Salse J."/>
            <person name="Munos S."/>
            <person name="Vincourt P."/>
            <person name="Rieseberg L.H."/>
            <person name="Langlade N.B."/>
        </authorList>
    </citation>
    <scope>NUCLEOTIDE SEQUENCE [LARGE SCALE GENOMIC DNA]</scope>
    <source>
        <strain evidence="6">cv. SF193</strain>
        <tissue evidence="4">Leaves</tissue>
    </source>
</reference>
<feature type="region of interest" description="Disordered" evidence="3">
    <location>
        <begin position="59"/>
        <end position="78"/>
    </location>
</feature>
<reference evidence="4" key="3">
    <citation type="submission" date="2020-06" db="EMBL/GenBank/DDBJ databases">
        <title>Helianthus annuus Genome sequencing and assembly Release 2.</title>
        <authorList>
            <person name="Gouzy J."/>
            <person name="Langlade N."/>
            <person name="Munos S."/>
        </authorList>
    </citation>
    <scope>NUCLEOTIDE SEQUENCE</scope>
    <source>
        <tissue evidence="4">Leaves</tissue>
    </source>
</reference>
<dbReference type="Gene3D" id="3.40.50.720">
    <property type="entry name" value="NAD(P)-binding Rossmann-like Domain"/>
    <property type="match status" value="1"/>
</dbReference>
<evidence type="ECO:0000313" key="4">
    <source>
        <dbReference type="EMBL" id="KAF5813274.1"/>
    </source>
</evidence>
<keyword evidence="2 4" id="KW-0560">Oxidoreductase</keyword>
<reference evidence="5" key="2">
    <citation type="submission" date="2017-02" db="EMBL/GenBank/DDBJ databases">
        <title>Sunflower complete genome.</title>
        <authorList>
            <person name="Langlade N."/>
            <person name="Munos S."/>
        </authorList>
    </citation>
    <scope>NUCLEOTIDE SEQUENCE [LARGE SCALE GENOMIC DNA]</scope>
    <source>
        <tissue evidence="5">Leaves</tissue>
    </source>
</reference>
<dbReference type="EMBL" id="MNCJ02000318">
    <property type="protein sequence ID" value="KAF5813274.1"/>
    <property type="molecule type" value="Genomic_DNA"/>
</dbReference>
<evidence type="ECO:0000313" key="6">
    <source>
        <dbReference type="Proteomes" id="UP000215914"/>
    </source>
</evidence>
<dbReference type="OrthoDB" id="294295at2759"/>
<organism evidence="5 6">
    <name type="scientific">Helianthus annuus</name>
    <name type="common">Common sunflower</name>
    <dbReference type="NCBI Taxonomy" id="4232"/>
    <lineage>
        <taxon>Eukaryota</taxon>
        <taxon>Viridiplantae</taxon>
        <taxon>Streptophyta</taxon>
        <taxon>Embryophyta</taxon>
        <taxon>Tracheophyta</taxon>
        <taxon>Spermatophyta</taxon>
        <taxon>Magnoliopsida</taxon>
        <taxon>eudicotyledons</taxon>
        <taxon>Gunneridae</taxon>
        <taxon>Pentapetalae</taxon>
        <taxon>asterids</taxon>
        <taxon>campanulids</taxon>
        <taxon>Asterales</taxon>
        <taxon>Asteraceae</taxon>
        <taxon>Asteroideae</taxon>
        <taxon>Heliantheae alliance</taxon>
        <taxon>Heliantheae</taxon>
        <taxon>Helianthus</taxon>
    </lineage>
</organism>
<dbReference type="PRINTS" id="PR00080">
    <property type="entry name" value="SDRFAMILY"/>
</dbReference>
<dbReference type="FunFam" id="3.40.50.720:FF:000084">
    <property type="entry name" value="Short-chain dehydrogenase reductase"/>
    <property type="match status" value="1"/>
</dbReference>
<dbReference type="InterPro" id="IPR036291">
    <property type="entry name" value="NAD(P)-bd_dom_sf"/>
</dbReference>
<dbReference type="Gramene" id="mRNA:HanXRQr2_Chr03g0096341">
    <property type="protein sequence ID" value="mRNA:HanXRQr2_Chr03g0096341"/>
    <property type="gene ID" value="HanXRQr2_Chr03g0096341"/>
</dbReference>
<gene>
    <name evidence="5" type="ORF">HannXRQ_Chr03g0069571</name>
    <name evidence="4" type="ORF">HanXRQr2_Chr03g0096341</name>
</gene>
<proteinExistence type="inferred from homology"/>
<dbReference type="PRINTS" id="PR00081">
    <property type="entry name" value="GDHRDH"/>
</dbReference>
<dbReference type="InterPro" id="IPR002347">
    <property type="entry name" value="SDR_fam"/>
</dbReference>
<evidence type="ECO:0000256" key="3">
    <source>
        <dbReference type="SAM" id="MobiDB-lite"/>
    </source>
</evidence>
<dbReference type="GO" id="GO:0047500">
    <property type="term" value="F:(+)-borneol dehydrogenase activity"/>
    <property type="evidence" value="ECO:0007669"/>
    <property type="project" value="UniProtKB-EC"/>
</dbReference>
<evidence type="ECO:0000256" key="2">
    <source>
        <dbReference type="ARBA" id="ARBA00023002"/>
    </source>
</evidence>
<accession>A0A251V6L8</accession>
<dbReference type="InParanoid" id="A0A251V6L8"/>
<evidence type="ECO:0000313" key="5">
    <source>
        <dbReference type="EMBL" id="OTG30903.1"/>
    </source>
</evidence>
<dbReference type="SUPFAM" id="SSF51735">
    <property type="entry name" value="NAD(P)-binding Rossmann-fold domains"/>
    <property type="match status" value="1"/>
</dbReference>